<evidence type="ECO:0000313" key="9">
    <source>
        <dbReference type="EMBL" id="MDQ0222413.1"/>
    </source>
</evidence>
<dbReference type="PANTHER" id="PTHR43744">
    <property type="entry name" value="ABC TRANSPORTER PERMEASE PROTEIN MG189-RELATED-RELATED"/>
    <property type="match status" value="1"/>
</dbReference>
<comment type="caution">
    <text evidence="9">The sequence shown here is derived from an EMBL/GenBank/DDBJ whole genome shotgun (WGS) entry which is preliminary data.</text>
</comment>
<keyword evidence="5 7" id="KW-1133">Transmembrane helix</keyword>
<dbReference type="InterPro" id="IPR035906">
    <property type="entry name" value="MetI-like_sf"/>
</dbReference>
<dbReference type="InterPro" id="IPR000515">
    <property type="entry name" value="MetI-like"/>
</dbReference>
<dbReference type="Proteomes" id="UP001223079">
    <property type="component" value="Unassembled WGS sequence"/>
</dbReference>
<proteinExistence type="inferred from homology"/>
<evidence type="ECO:0000256" key="7">
    <source>
        <dbReference type="RuleBase" id="RU363032"/>
    </source>
</evidence>
<comment type="similarity">
    <text evidence="7">Belongs to the binding-protein-dependent transport system permease family.</text>
</comment>
<evidence type="ECO:0000256" key="4">
    <source>
        <dbReference type="ARBA" id="ARBA00022692"/>
    </source>
</evidence>
<dbReference type="RefSeq" id="WP_307121613.1">
    <property type="nucleotide sequence ID" value="NZ_JAUSTM010000007.1"/>
</dbReference>
<name>A0ABT9YQY9_9STRE</name>
<dbReference type="Pfam" id="PF00528">
    <property type="entry name" value="BPD_transp_1"/>
    <property type="match status" value="1"/>
</dbReference>
<dbReference type="CDD" id="cd06261">
    <property type="entry name" value="TM_PBP2"/>
    <property type="match status" value="1"/>
</dbReference>
<reference evidence="9 10" key="1">
    <citation type="submission" date="2023-07" db="EMBL/GenBank/DDBJ databases">
        <title>Genomic Encyclopedia of Type Strains, Phase IV (KMG-IV): sequencing the most valuable type-strain genomes for metagenomic binning, comparative biology and taxonomic classification.</title>
        <authorList>
            <person name="Goeker M."/>
        </authorList>
    </citation>
    <scope>NUCLEOTIDE SEQUENCE [LARGE SCALE GENOMIC DNA]</scope>
    <source>
        <strain evidence="9 10">DSM 105143</strain>
    </source>
</reference>
<keyword evidence="10" id="KW-1185">Reference proteome</keyword>
<feature type="transmembrane region" description="Helical" evidence="7">
    <location>
        <begin position="106"/>
        <end position="127"/>
    </location>
</feature>
<evidence type="ECO:0000256" key="3">
    <source>
        <dbReference type="ARBA" id="ARBA00022475"/>
    </source>
</evidence>
<evidence type="ECO:0000256" key="5">
    <source>
        <dbReference type="ARBA" id="ARBA00022989"/>
    </source>
</evidence>
<accession>A0ABT9YQY9</accession>
<organism evidence="9 10">
    <name type="scientific">Streptococcus moroccensis</name>
    <dbReference type="NCBI Taxonomy" id="1451356"/>
    <lineage>
        <taxon>Bacteria</taxon>
        <taxon>Bacillati</taxon>
        <taxon>Bacillota</taxon>
        <taxon>Bacilli</taxon>
        <taxon>Lactobacillales</taxon>
        <taxon>Streptococcaceae</taxon>
        <taxon>Streptococcus</taxon>
    </lineage>
</organism>
<protein>
    <submittedName>
        <fullName evidence="9">Raffinose/stachyose/melibiose transport system permease protein</fullName>
    </submittedName>
</protein>
<sequence length="273" mass="30968">MKKNKKNYLLSIIMIFVAVLFLIPFYYILVSTFKTQQQMTQNPLSFPMEPYFGNYERVLETTPILQSFLNTLFVTVGGVTLTVLLGAMAAFPIVFNSNKTNNIIRIFLLGGFMVPAQASIIPLYLLMSRVNMIDSLTGLIILTLPGSIFCSFMIQGYMKSIPIDLFESAYLDGASVWQVFWKIVFPLLQPILITTATFQTMWIWNDFMTPNIFINSESKKTLVLQVYSAISEFTVDWPAFMTLSVMVIIPMVFFFIFAQKYLVKGLTSGAVKG</sequence>
<evidence type="ECO:0000313" key="10">
    <source>
        <dbReference type="Proteomes" id="UP001223079"/>
    </source>
</evidence>
<evidence type="ECO:0000256" key="1">
    <source>
        <dbReference type="ARBA" id="ARBA00004651"/>
    </source>
</evidence>
<evidence type="ECO:0000256" key="6">
    <source>
        <dbReference type="ARBA" id="ARBA00023136"/>
    </source>
</evidence>
<gene>
    <name evidence="9" type="ORF">J2S23_000965</name>
</gene>
<dbReference type="Gene3D" id="1.10.3720.10">
    <property type="entry name" value="MetI-like"/>
    <property type="match status" value="1"/>
</dbReference>
<keyword evidence="6 7" id="KW-0472">Membrane</keyword>
<dbReference type="PROSITE" id="PS50928">
    <property type="entry name" value="ABC_TM1"/>
    <property type="match status" value="1"/>
</dbReference>
<dbReference type="SUPFAM" id="SSF161098">
    <property type="entry name" value="MetI-like"/>
    <property type="match status" value="1"/>
</dbReference>
<dbReference type="EMBL" id="JAUSTM010000007">
    <property type="protein sequence ID" value="MDQ0222413.1"/>
    <property type="molecule type" value="Genomic_DNA"/>
</dbReference>
<feature type="transmembrane region" description="Helical" evidence="7">
    <location>
        <begin position="237"/>
        <end position="258"/>
    </location>
</feature>
<feature type="transmembrane region" description="Helical" evidence="7">
    <location>
        <begin position="7"/>
        <end position="29"/>
    </location>
</feature>
<comment type="subcellular location">
    <subcellularLocation>
        <location evidence="1 7">Cell membrane</location>
        <topology evidence="1 7">Multi-pass membrane protein</topology>
    </subcellularLocation>
</comment>
<feature type="transmembrane region" description="Helical" evidence="7">
    <location>
        <begin position="139"/>
        <end position="158"/>
    </location>
</feature>
<dbReference type="PANTHER" id="PTHR43744:SF12">
    <property type="entry name" value="ABC TRANSPORTER PERMEASE PROTEIN MG189-RELATED"/>
    <property type="match status" value="1"/>
</dbReference>
<keyword evidence="4 7" id="KW-0812">Transmembrane</keyword>
<keyword evidence="2 7" id="KW-0813">Transport</keyword>
<keyword evidence="3" id="KW-1003">Cell membrane</keyword>
<evidence type="ECO:0000256" key="2">
    <source>
        <dbReference type="ARBA" id="ARBA00022448"/>
    </source>
</evidence>
<feature type="domain" description="ABC transmembrane type-1" evidence="8">
    <location>
        <begin position="68"/>
        <end position="258"/>
    </location>
</feature>
<feature type="transmembrane region" description="Helical" evidence="7">
    <location>
        <begin position="72"/>
        <end position="94"/>
    </location>
</feature>
<evidence type="ECO:0000259" key="8">
    <source>
        <dbReference type="PROSITE" id="PS50928"/>
    </source>
</evidence>
<feature type="transmembrane region" description="Helical" evidence="7">
    <location>
        <begin position="179"/>
        <end position="204"/>
    </location>
</feature>